<proteinExistence type="predicted"/>
<dbReference type="KEGG" id="lbc:LACBIDRAFT_301337"/>
<evidence type="ECO:0000313" key="3">
    <source>
        <dbReference type="Proteomes" id="UP000001194"/>
    </source>
</evidence>
<evidence type="ECO:0000259" key="1">
    <source>
        <dbReference type="Pfam" id="PF12937"/>
    </source>
</evidence>
<evidence type="ECO:0000313" key="2">
    <source>
        <dbReference type="EMBL" id="EDR15899.1"/>
    </source>
</evidence>
<keyword evidence="3" id="KW-1185">Reference proteome</keyword>
<accession>B0CNB2</accession>
<dbReference type="SUPFAM" id="SSF81383">
    <property type="entry name" value="F-box domain"/>
    <property type="match status" value="1"/>
</dbReference>
<dbReference type="CDD" id="cd09917">
    <property type="entry name" value="F-box_SF"/>
    <property type="match status" value="1"/>
</dbReference>
<dbReference type="Proteomes" id="UP000001194">
    <property type="component" value="Unassembled WGS sequence"/>
</dbReference>
<name>B0CNB2_LACBS</name>
<dbReference type="HOGENOM" id="CLU_403894_0_0_1"/>
<dbReference type="Gene3D" id="1.20.1280.50">
    <property type="match status" value="1"/>
</dbReference>
<dbReference type="AlphaFoldDB" id="B0CNB2"/>
<dbReference type="Pfam" id="PF12937">
    <property type="entry name" value="F-box-like"/>
    <property type="match status" value="1"/>
</dbReference>
<organism evidence="3">
    <name type="scientific">Laccaria bicolor (strain S238N-H82 / ATCC MYA-4686)</name>
    <name type="common">Bicoloured deceiver</name>
    <name type="synonym">Laccaria laccata var. bicolor</name>
    <dbReference type="NCBI Taxonomy" id="486041"/>
    <lineage>
        <taxon>Eukaryota</taxon>
        <taxon>Fungi</taxon>
        <taxon>Dikarya</taxon>
        <taxon>Basidiomycota</taxon>
        <taxon>Agaricomycotina</taxon>
        <taxon>Agaricomycetes</taxon>
        <taxon>Agaricomycetidae</taxon>
        <taxon>Agaricales</taxon>
        <taxon>Agaricineae</taxon>
        <taxon>Hydnangiaceae</taxon>
        <taxon>Laccaria</taxon>
    </lineage>
</organism>
<dbReference type="InterPro" id="IPR036047">
    <property type="entry name" value="F-box-like_dom_sf"/>
</dbReference>
<dbReference type="GeneID" id="6068908"/>
<feature type="domain" description="F-box" evidence="1">
    <location>
        <begin position="38"/>
        <end position="71"/>
    </location>
</feature>
<dbReference type="RefSeq" id="XP_001874107.1">
    <property type="nucleotide sequence ID" value="XM_001874072.1"/>
</dbReference>
<dbReference type="OrthoDB" id="3219396at2759"/>
<sequence>MASLISNFVPRILLDRFRKTYGFCHISRVPLDVYVDCIFIYLDVEDIVSLRQVSKAFYLLTHEPIIWRRFLVRLDIPVPPLRPTFRYSYRATDHEIEQLVIQAITVDDNFRREDPKVVSRRLLLSYNKVLDMYLLPGGKFLIASVKDRCNFRFYLVIYALDHPKGPRAIARVPTMMKAYNVHARFMKVFGSEDGLVIGYTRRRFRTGAPVWADANDYSTRTDADIDPPEDFFYQSVCLYISMEKIEELSDPDLDIESREYIDNVTSSPPPFLELTTVESEYEIEDLQVFEKKGMPFLAVIHAINNEIIFIDLLAKTMMTLCPLRWLKYQDYPHQIRAFRPHPGQTDMVIVRSVKTRTGEVQLIEAYDIPDASGLQVLPHKGGYELRKSVASVHISDYDVPGPTGPDQPDLCYYYDPAPPVSIYLRLKNPSGLLHHAIYPIETKVKATATAPAHYEYEYKHNAVHVTTHISDPEVAHVLPGATRAVVYTVDKDDRTDFPKMLRLRRYNHPFARAGKYQEALKPEPEPISRRKRKPILRKTLFRTFGPQDIVEEINNRGGVAAIAWDEGSGRICVAAEKENEVRILDCSYVTIPDARFAEWKRKQAALNNPSEPL</sequence>
<dbReference type="InParanoid" id="B0CNB2"/>
<dbReference type="EMBL" id="DS547091">
    <property type="protein sequence ID" value="EDR15899.1"/>
    <property type="molecule type" value="Genomic_DNA"/>
</dbReference>
<gene>
    <name evidence="2" type="ORF">LACBIDRAFT_301337</name>
</gene>
<dbReference type="InterPro" id="IPR001810">
    <property type="entry name" value="F-box_dom"/>
</dbReference>
<protein>
    <submittedName>
        <fullName evidence="2">Predicted protein</fullName>
    </submittedName>
</protein>
<reference evidence="2 3" key="1">
    <citation type="journal article" date="2008" name="Nature">
        <title>The genome of Laccaria bicolor provides insights into mycorrhizal symbiosis.</title>
        <authorList>
            <person name="Martin F."/>
            <person name="Aerts A."/>
            <person name="Ahren D."/>
            <person name="Brun A."/>
            <person name="Danchin E.G.J."/>
            <person name="Duchaussoy F."/>
            <person name="Gibon J."/>
            <person name="Kohler A."/>
            <person name="Lindquist E."/>
            <person name="Pereda V."/>
            <person name="Salamov A."/>
            <person name="Shapiro H.J."/>
            <person name="Wuyts J."/>
            <person name="Blaudez D."/>
            <person name="Buee M."/>
            <person name="Brokstein P."/>
            <person name="Canbaeck B."/>
            <person name="Cohen D."/>
            <person name="Courty P.E."/>
            <person name="Coutinho P.M."/>
            <person name="Delaruelle C."/>
            <person name="Detter J.C."/>
            <person name="Deveau A."/>
            <person name="DiFazio S."/>
            <person name="Duplessis S."/>
            <person name="Fraissinet-Tachet L."/>
            <person name="Lucic E."/>
            <person name="Frey-Klett P."/>
            <person name="Fourrey C."/>
            <person name="Feussner I."/>
            <person name="Gay G."/>
            <person name="Grimwood J."/>
            <person name="Hoegger P.J."/>
            <person name="Jain P."/>
            <person name="Kilaru S."/>
            <person name="Labbe J."/>
            <person name="Lin Y.C."/>
            <person name="Legue V."/>
            <person name="Le Tacon F."/>
            <person name="Marmeisse R."/>
            <person name="Melayah D."/>
            <person name="Montanini B."/>
            <person name="Muratet M."/>
            <person name="Nehls U."/>
            <person name="Niculita-Hirzel H."/>
            <person name="Oudot-Le Secq M.P."/>
            <person name="Peter M."/>
            <person name="Quesneville H."/>
            <person name="Rajashekar B."/>
            <person name="Reich M."/>
            <person name="Rouhier N."/>
            <person name="Schmutz J."/>
            <person name="Yin T."/>
            <person name="Chalot M."/>
            <person name="Henrissat B."/>
            <person name="Kuees U."/>
            <person name="Lucas S."/>
            <person name="Van de Peer Y."/>
            <person name="Podila G.K."/>
            <person name="Polle A."/>
            <person name="Pukkila P.J."/>
            <person name="Richardson P.M."/>
            <person name="Rouze P."/>
            <person name="Sanders I.R."/>
            <person name="Stajich J.E."/>
            <person name="Tunlid A."/>
            <person name="Tuskan G."/>
            <person name="Grigoriev I.V."/>
        </authorList>
    </citation>
    <scope>NUCLEOTIDE SEQUENCE [LARGE SCALE GENOMIC DNA]</scope>
    <source>
        <strain evidence="3">S238N-H82 / ATCC MYA-4686</strain>
    </source>
</reference>